<proteinExistence type="predicted"/>
<evidence type="ECO:0000313" key="1">
    <source>
        <dbReference type="EMBL" id="MBB5343351.1"/>
    </source>
</evidence>
<protein>
    <submittedName>
        <fullName evidence="1">Uncharacterized protein</fullName>
    </submittedName>
</protein>
<reference evidence="1 2" key="1">
    <citation type="submission" date="2020-08" db="EMBL/GenBank/DDBJ databases">
        <title>Genomic Encyclopedia of Type Strains, Phase IV (KMG-V): Genome sequencing to study the core and pangenomes of soil and plant-associated prokaryotes.</title>
        <authorList>
            <person name="Whitman W."/>
        </authorList>
    </citation>
    <scope>NUCLEOTIDE SEQUENCE [LARGE SCALE GENOMIC DNA]</scope>
    <source>
        <strain evidence="1 2">M8US30</strain>
    </source>
</reference>
<dbReference type="EMBL" id="JACHDZ010000002">
    <property type="protein sequence ID" value="MBB5343351.1"/>
    <property type="molecule type" value="Genomic_DNA"/>
</dbReference>
<accession>A0A7W8N499</accession>
<dbReference type="Proteomes" id="UP000569092">
    <property type="component" value="Unassembled WGS sequence"/>
</dbReference>
<evidence type="ECO:0000313" key="2">
    <source>
        <dbReference type="Proteomes" id="UP000569092"/>
    </source>
</evidence>
<name>A0A7W8N499_9BACT</name>
<dbReference type="AlphaFoldDB" id="A0A7W8N499"/>
<sequence>MSQRAHIPTILAHTSQPRIEASLLLALAALDEEPHTSPTAVSPFSRFFARQDAGGTTVPPDTVHPLTALVAGLGGRRTQRVFCCLVAMASDAPCNLQTSVSVEHHLSRIFPAHPRSLASVLTPRPAALRCSASATPPYGSGFPNKNIPRKMRAAAAQSAGEIFLRSLRRKHISALGAGHLASLRAGVSRAQSGQIQTGEMTWHSTKTTSS</sequence>
<organism evidence="1 2">
    <name type="scientific">Tunturiibacter lichenicola</name>
    <dbReference type="NCBI Taxonomy" id="2051959"/>
    <lineage>
        <taxon>Bacteria</taxon>
        <taxon>Pseudomonadati</taxon>
        <taxon>Acidobacteriota</taxon>
        <taxon>Terriglobia</taxon>
        <taxon>Terriglobales</taxon>
        <taxon>Acidobacteriaceae</taxon>
        <taxon>Tunturiibacter</taxon>
    </lineage>
</organism>
<gene>
    <name evidence="1" type="ORF">HDF10_001326</name>
</gene>
<comment type="caution">
    <text evidence="1">The sequence shown here is derived from an EMBL/GenBank/DDBJ whole genome shotgun (WGS) entry which is preliminary data.</text>
</comment>